<evidence type="ECO:0000256" key="2">
    <source>
        <dbReference type="ARBA" id="ARBA00022737"/>
    </source>
</evidence>
<evidence type="ECO:0000313" key="5">
    <source>
        <dbReference type="EMBL" id="WVN89278.1"/>
    </source>
</evidence>
<keyword evidence="2" id="KW-0677">Repeat</keyword>
<organism evidence="5 6">
    <name type="scientific">Cryptococcus depauperatus CBS 7841</name>
    <dbReference type="NCBI Taxonomy" id="1295531"/>
    <lineage>
        <taxon>Eukaryota</taxon>
        <taxon>Fungi</taxon>
        <taxon>Dikarya</taxon>
        <taxon>Basidiomycota</taxon>
        <taxon>Agaricomycotina</taxon>
        <taxon>Tremellomycetes</taxon>
        <taxon>Tremellales</taxon>
        <taxon>Cryptococcaceae</taxon>
        <taxon>Cryptococcus</taxon>
    </lineage>
</organism>
<keyword evidence="1" id="KW-0479">Metal-binding</keyword>
<sequence>MSNLSNIFGTEQDRINCSFYLKIGACRHGDRCSRKHIKPQFSQTIVLHNVYNNPGHTPEGQSMTNEELQADFDRFYEDFFIELAKYGNLLEMIVCDNVGDHLLGNVYARFEFEAEASRAVQDLNNRWYAMRPLNAELSPVTDFRESCCRQNELGECQREGFCNFMHLCHPTKTLVQGLQASQRVSRRRAKRQAADANGGGDMGWTPGAVGGPDVGWMPPVETSGNFGWMPGRV</sequence>
<dbReference type="AlphaFoldDB" id="A0A1E3IME8"/>
<dbReference type="PANTHER" id="PTHR12620">
    <property type="entry name" value="U2 SNRNP AUXILIARY FACTOR, SMALL SUBUNIT"/>
    <property type="match status" value="1"/>
</dbReference>
<reference evidence="5" key="3">
    <citation type="submission" date="2024-01" db="EMBL/GenBank/DDBJ databases">
        <authorList>
            <person name="Coelho M.A."/>
            <person name="David-Palma M."/>
            <person name="Shea T."/>
            <person name="Sun S."/>
            <person name="Cuomo C.A."/>
            <person name="Heitman J."/>
        </authorList>
    </citation>
    <scope>NUCLEOTIDE SEQUENCE</scope>
    <source>
        <strain evidence="5">CBS 7841</strain>
    </source>
</reference>
<dbReference type="GO" id="GO:0000398">
    <property type="term" value="P:mRNA splicing, via spliceosome"/>
    <property type="evidence" value="ECO:0007669"/>
    <property type="project" value="InterPro"/>
</dbReference>
<dbReference type="OrthoDB" id="423462at2759"/>
<proteinExistence type="predicted"/>
<dbReference type="PRINTS" id="PR01848">
    <property type="entry name" value="U2AUXFACTOR"/>
</dbReference>
<dbReference type="GO" id="GO:0008270">
    <property type="term" value="F:zinc ion binding"/>
    <property type="evidence" value="ECO:0007669"/>
    <property type="project" value="UniProtKB-KW"/>
</dbReference>
<dbReference type="SMART" id="SM00361">
    <property type="entry name" value="RRM_1"/>
    <property type="match status" value="1"/>
</dbReference>
<dbReference type="PROSITE" id="PS50103">
    <property type="entry name" value="ZF_C3H1"/>
    <property type="match status" value="1"/>
</dbReference>
<dbReference type="EMBL" id="CP143788">
    <property type="protein sequence ID" value="WVN89278.1"/>
    <property type="molecule type" value="Genomic_DNA"/>
</dbReference>
<evidence type="ECO:0000313" key="6">
    <source>
        <dbReference type="Proteomes" id="UP000094043"/>
    </source>
</evidence>
<keyword evidence="6" id="KW-1185">Reference proteome</keyword>
<evidence type="ECO:0000256" key="1">
    <source>
        <dbReference type="ARBA" id="ARBA00022723"/>
    </source>
</evidence>
<dbReference type="FunFam" id="3.30.70.330:FF:000066">
    <property type="entry name" value="Splicing factor u2af 23 kDa subunit"/>
    <property type="match status" value="1"/>
</dbReference>
<dbReference type="InterPro" id="IPR000504">
    <property type="entry name" value="RRM_dom"/>
</dbReference>
<dbReference type="Pfam" id="PF00642">
    <property type="entry name" value="zf-CCCH"/>
    <property type="match status" value="2"/>
</dbReference>
<protein>
    <submittedName>
        <fullName evidence="5">Uncharacterized protein</fullName>
    </submittedName>
</protein>
<gene>
    <name evidence="5" type="ORF">L203_104499</name>
</gene>
<evidence type="ECO:0000256" key="3">
    <source>
        <dbReference type="ARBA" id="ARBA00022771"/>
    </source>
</evidence>
<dbReference type="SMART" id="SM00356">
    <property type="entry name" value="ZnF_C3H1"/>
    <property type="match status" value="2"/>
</dbReference>
<reference evidence="5" key="1">
    <citation type="submission" date="2016-06" db="EMBL/GenBank/DDBJ databases">
        <authorList>
            <person name="Cuomo C."/>
            <person name="Litvintseva A."/>
            <person name="Heitman J."/>
            <person name="Chen Y."/>
            <person name="Sun S."/>
            <person name="Springer D."/>
            <person name="Dromer F."/>
            <person name="Young S."/>
            <person name="Zeng Q."/>
            <person name="Chapman S."/>
            <person name="Gujja S."/>
            <person name="Saif S."/>
            <person name="Birren B."/>
        </authorList>
    </citation>
    <scope>NUCLEOTIDE SEQUENCE</scope>
    <source>
        <strain evidence="5">CBS 7841</strain>
    </source>
</reference>
<dbReference type="PROSITE" id="PS50102">
    <property type="entry name" value="RRM"/>
    <property type="match status" value="1"/>
</dbReference>
<dbReference type="InterPro" id="IPR009145">
    <property type="entry name" value="U2AF_small"/>
</dbReference>
<keyword evidence="3" id="KW-0863">Zinc-finger</keyword>
<evidence type="ECO:0000256" key="4">
    <source>
        <dbReference type="ARBA" id="ARBA00022833"/>
    </source>
</evidence>
<dbReference type="InterPro" id="IPR012677">
    <property type="entry name" value="Nucleotide-bd_a/b_plait_sf"/>
</dbReference>
<dbReference type="KEGG" id="cdep:91088709"/>
<dbReference type="Gene3D" id="3.30.70.330">
    <property type="match status" value="1"/>
</dbReference>
<dbReference type="InterPro" id="IPR000571">
    <property type="entry name" value="Znf_CCCH"/>
</dbReference>
<dbReference type="SUPFAM" id="SSF54928">
    <property type="entry name" value="RNA-binding domain, RBD"/>
    <property type="match status" value="1"/>
</dbReference>
<keyword evidence="4" id="KW-0862">Zinc</keyword>
<dbReference type="Proteomes" id="UP000094043">
    <property type="component" value="Chromosome 5"/>
</dbReference>
<dbReference type="VEuPathDB" id="FungiDB:L203_02308"/>
<accession>A0A1E3IME8</accession>
<dbReference type="GO" id="GO:0003723">
    <property type="term" value="F:RNA binding"/>
    <property type="evidence" value="ECO:0007669"/>
    <property type="project" value="UniProtKB-UniRule"/>
</dbReference>
<reference evidence="5" key="2">
    <citation type="journal article" date="2022" name="Elife">
        <title>Obligate sexual reproduction of a homothallic fungus closely related to the Cryptococcus pathogenic species complex.</title>
        <authorList>
            <person name="Passer A.R."/>
            <person name="Clancey S.A."/>
            <person name="Shea T."/>
            <person name="David-Palma M."/>
            <person name="Averette A.F."/>
            <person name="Boekhout T."/>
            <person name="Porcel B.M."/>
            <person name="Nowrousian M."/>
            <person name="Cuomo C.A."/>
            <person name="Sun S."/>
            <person name="Heitman J."/>
            <person name="Coelho M.A."/>
        </authorList>
    </citation>
    <scope>NUCLEOTIDE SEQUENCE</scope>
    <source>
        <strain evidence="5">CBS 7841</strain>
    </source>
</reference>
<dbReference type="RefSeq" id="XP_066069978.1">
    <property type="nucleotide sequence ID" value="XM_066213881.1"/>
</dbReference>
<dbReference type="GO" id="GO:0089701">
    <property type="term" value="C:U2AF complex"/>
    <property type="evidence" value="ECO:0007669"/>
    <property type="project" value="InterPro"/>
</dbReference>
<dbReference type="GeneID" id="91088709"/>
<name>A0A1E3IME8_9TREE</name>
<dbReference type="InterPro" id="IPR035979">
    <property type="entry name" value="RBD_domain_sf"/>
</dbReference>
<dbReference type="InterPro" id="IPR003954">
    <property type="entry name" value="RRM_euk-type"/>
</dbReference>